<evidence type="ECO:0000313" key="1">
    <source>
        <dbReference type="EMBL" id="KAK9309256.1"/>
    </source>
</evidence>
<dbReference type="Proteomes" id="UP001432146">
    <property type="component" value="Unassembled WGS sequence"/>
</dbReference>
<comment type="caution">
    <text evidence="1">The sequence shown here is derived from an EMBL/GenBank/DDBJ whole genome shotgun (WGS) entry which is preliminary data.</text>
</comment>
<evidence type="ECO:0000313" key="2">
    <source>
        <dbReference type="Proteomes" id="UP001432146"/>
    </source>
</evidence>
<dbReference type="EMBL" id="JAWNGG020000013">
    <property type="protein sequence ID" value="KAK9309256.1"/>
    <property type="molecule type" value="Genomic_DNA"/>
</dbReference>
<keyword evidence="2" id="KW-1185">Reference proteome</keyword>
<accession>A0AAW1AHP0</accession>
<organism evidence="1 2">
    <name type="scientific">Tetragonisca angustula</name>
    <dbReference type="NCBI Taxonomy" id="166442"/>
    <lineage>
        <taxon>Eukaryota</taxon>
        <taxon>Metazoa</taxon>
        <taxon>Ecdysozoa</taxon>
        <taxon>Arthropoda</taxon>
        <taxon>Hexapoda</taxon>
        <taxon>Insecta</taxon>
        <taxon>Pterygota</taxon>
        <taxon>Neoptera</taxon>
        <taxon>Endopterygota</taxon>
        <taxon>Hymenoptera</taxon>
        <taxon>Apocrita</taxon>
        <taxon>Aculeata</taxon>
        <taxon>Apoidea</taxon>
        <taxon>Anthophila</taxon>
        <taxon>Apidae</taxon>
        <taxon>Tetragonisca</taxon>
    </lineage>
</organism>
<name>A0AAW1AHP0_9HYME</name>
<dbReference type="AlphaFoldDB" id="A0AAW1AHP0"/>
<evidence type="ECO:0008006" key="3">
    <source>
        <dbReference type="Google" id="ProtNLM"/>
    </source>
</evidence>
<reference evidence="1 2" key="1">
    <citation type="submission" date="2024-05" db="EMBL/GenBank/DDBJ databases">
        <title>The nuclear and mitochondrial genome assemblies of Tetragonisca angustula (Apidae: Meliponini), a tiny yet remarkable pollinator in the Neotropics.</title>
        <authorList>
            <person name="Ferrari R."/>
            <person name="Ricardo P.C."/>
            <person name="Dias F.C."/>
            <person name="Araujo N.S."/>
            <person name="Soares D.O."/>
            <person name="Zhou Q.-S."/>
            <person name="Zhu C.-D."/>
            <person name="Coutinho L."/>
            <person name="Airas M.C."/>
            <person name="Batista T.M."/>
        </authorList>
    </citation>
    <scope>NUCLEOTIDE SEQUENCE [LARGE SCALE GENOMIC DNA]</scope>
    <source>
        <strain evidence="1">ASF017062</strain>
        <tissue evidence="1">Abdomen</tissue>
    </source>
</reference>
<protein>
    <recommendedName>
        <fullName evidence="3">Secreted protein</fullName>
    </recommendedName>
</protein>
<gene>
    <name evidence="1" type="ORF">QLX08_001007</name>
</gene>
<sequence length="130" mass="13475">MYFLQQALLSTICFPFQACSIQRLLRKNANSSIHWHWRSCVTILLQQQQQCCSINATMAGDGCSSSNDIDGGASGGGGGGGGGGGNAGAGGLDTFLGPTAVAPRLSNSRACTGCSCTARKLLQTRFWCPP</sequence>
<proteinExistence type="predicted"/>